<sequence>MCHPAFGCMGICPSQLFLGQLFVCDRFDYIRAGDKHITFFLHHKDEIGKGRGIARTTGTWPQDSGDLGHHTRSLDILIEDIGITAKGDHSFLDTGSARIVQCDDRSTVLHCQLLYFDNLIGIGTAQ</sequence>
<protein>
    <submittedName>
        <fullName evidence="1">Uncharacterized protein</fullName>
    </submittedName>
</protein>
<comment type="caution">
    <text evidence="1">The sequence shown here is derived from an EMBL/GenBank/DDBJ whole genome shotgun (WGS) entry which is preliminary data.</text>
</comment>
<reference evidence="1" key="1">
    <citation type="submission" date="2019-08" db="EMBL/GenBank/DDBJ databases">
        <authorList>
            <person name="Kucharzyk K."/>
            <person name="Murdoch R.W."/>
            <person name="Higgins S."/>
            <person name="Loffler F."/>
        </authorList>
    </citation>
    <scope>NUCLEOTIDE SEQUENCE</scope>
</reference>
<name>A0A645J9F6_9ZZZZ</name>
<dbReference type="AlphaFoldDB" id="A0A645J9F6"/>
<proteinExistence type="predicted"/>
<gene>
    <name evidence="1" type="ORF">SDC9_208026</name>
</gene>
<dbReference type="EMBL" id="VSSQ01135374">
    <property type="protein sequence ID" value="MPN60298.1"/>
    <property type="molecule type" value="Genomic_DNA"/>
</dbReference>
<dbReference type="AntiFam" id="ANF00078">
    <property type="entry name" value="Shadow ORF (opposite pccB)"/>
</dbReference>
<evidence type="ECO:0000313" key="1">
    <source>
        <dbReference type="EMBL" id="MPN60298.1"/>
    </source>
</evidence>
<accession>A0A645J9F6</accession>
<organism evidence="1">
    <name type="scientific">bioreactor metagenome</name>
    <dbReference type="NCBI Taxonomy" id="1076179"/>
    <lineage>
        <taxon>unclassified sequences</taxon>
        <taxon>metagenomes</taxon>
        <taxon>ecological metagenomes</taxon>
    </lineage>
</organism>